<gene>
    <name evidence="1" type="ORF">B296_00025711</name>
</gene>
<name>A0A426Z834_ENSVE</name>
<protein>
    <submittedName>
        <fullName evidence="1">Uncharacterized protein</fullName>
    </submittedName>
</protein>
<evidence type="ECO:0000313" key="1">
    <source>
        <dbReference type="EMBL" id="RRT60115.1"/>
    </source>
</evidence>
<dbReference type="Proteomes" id="UP000287651">
    <property type="component" value="Unassembled WGS sequence"/>
</dbReference>
<reference evidence="1 2" key="1">
    <citation type="journal article" date="2014" name="Agronomy (Basel)">
        <title>A Draft Genome Sequence for Ensete ventricosum, the Drought-Tolerant Tree Against Hunger.</title>
        <authorList>
            <person name="Harrison J."/>
            <person name="Moore K.A."/>
            <person name="Paszkiewicz K."/>
            <person name="Jones T."/>
            <person name="Grant M."/>
            <person name="Ambacheew D."/>
            <person name="Muzemil S."/>
            <person name="Studholme D.J."/>
        </authorList>
    </citation>
    <scope>NUCLEOTIDE SEQUENCE [LARGE SCALE GENOMIC DNA]</scope>
</reference>
<dbReference type="AlphaFoldDB" id="A0A426Z834"/>
<proteinExistence type="predicted"/>
<accession>A0A426Z834</accession>
<dbReference type="EMBL" id="AMZH03007922">
    <property type="protein sequence ID" value="RRT60115.1"/>
    <property type="molecule type" value="Genomic_DNA"/>
</dbReference>
<organism evidence="1 2">
    <name type="scientific">Ensete ventricosum</name>
    <name type="common">Abyssinian banana</name>
    <name type="synonym">Musa ensete</name>
    <dbReference type="NCBI Taxonomy" id="4639"/>
    <lineage>
        <taxon>Eukaryota</taxon>
        <taxon>Viridiplantae</taxon>
        <taxon>Streptophyta</taxon>
        <taxon>Embryophyta</taxon>
        <taxon>Tracheophyta</taxon>
        <taxon>Spermatophyta</taxon>
        <taxon>Magnoliopsida</taxon>
        <taxon>Liliopsida</taxon>
        <taxon>Zingiberales</taxon>
        <taxon>Musaceae</taxon>
        <taxon>Ensete</taxon>
    </lineage>
</organism>
<evidence type="ECO:0000313" key="2">
    <source>
        <dbReference type="Proteomes" id="UP000287651"/>
    </source>
</evidence>
<sequence length="81" mass="8870">MKPTVALGSMLAISVDLICTKTTSGSRLSTVSDVEGSINVCRRKRVRSGARETTSEEEDDEGNHWKDTFRLLIGESVEAIQ</sequence>
<comment type="caution">
    <text evidence="1">The sequence shown here is derived from an EMBL/GenBank/DDBJ whole genome shotgun (WGS) entry which is preliminary data.</text>
</comment>